<proteinExistence type="predicted"/>
<sequence>MSGDRQPEMVKAIRGAEVVVSDQRLPQWSKVVVIEVVDDSQR</sequence>
<protein>
    <submittedName>
        <fullName evidence="1">Uncharacterized protein</fullName>
    </submittedName>
</protein>
<dbReference type="AlphaFoldDB" id="A0A392R7E2"/>
<evidence type="ECO:0000313" key="1">
    <source>
        <dbReference type="EMBL" id="MCI32159.1"/>
    </source>
</evidence>
<reference evidence="1 2" key="1">
    <citation type="journal article" date="2018" name="Front. Plant Sci.">
        <title>Red Clover (Trifolium pratense) and Zigzag Clover (T. medium) - A Picture of Genomic Similarities and Differences.</title>
        <authorList>
            <person name="Dluhosova J."/>
            <person name="Istvanek J."/>
            <person name="Nedelnik J."/>
            <person name="Repkova J."/>
        </authorList>
    </citation>
    <scope>NUCLEOTIDE SEQUENCE [LARGE SCALE GENOMIC DNA]</scope>
    <source>
        <strain evidence="2">cv. 10/8</strain>
        <tissue evidence="1">Leaf</tissue>
    </source>
</reference>
<accession>A0A392R7E2</accession>
<name>A0A392R7E2_9FABA</name>
<keyword evidence="2" id="KW-1185">Reference proteome</keyword>
<organism evidence="1 2">
    <name type="scientific">Trifolium medium</name>
    <dbReference type="NCBI Taxonomy" id="97028"/>
    <lineage>
        <taxon>Eukaryota</taxon>
        <taxon>Viridiplantae</taxon>
        <taxon>Streptophyta</taxon>
        <taxon>Embryophyta</taxon>
        <taxon>Tracheophyta</taxon>
        <taxon>Spermatophyta</taxon>
        <taxon>Magnoliopsida</taxon>
        <taxon>eudicotyledons</taxon>
        <taxon>Gunneridae</taxon>
        <taxon>Pentapetalae</taxon>
        <taxon>rosids</taxon>
        <taxon>fabids</taxon>
        <taxon>Fabales</taxon>
        <taxon>Fabaceae</taxon>
        <taxon>Papilionoideae</taxon>
        <taxon>50 kb inversion clade</taxon>
        <taxon>NPAAA clade</taxon>
        <taxon>Hologalegina</taxon>
        <taxon>IRL clade</taxon>
        <taxon>Trifolieae</taxon>
        <taxon>Trifolium</taxon>
    </lineage>
</organism>
<dbReference type="Proteomes" id="UP000265520">
    <property type="component" value="Unassembled WGS sequence"/>
</dbReference>
<dbReference type="EMBL" id="LXQA010193132">
    <property type="protein sequence ID" value="MCI32159.1"/>
    <property type="molecule type" value="Genomic_DNA"/>
</dbReference>
<evidence type="ECO:0000313" key="2">
    <source>
        <dbReference type="Proteomes" id="UP000265520"/>
    </source>
</evidence>
<comment type="caution">
    <text evidence="1">The sequence shown here is derived from an EMBL/GenBank/DDBJ whole genome shotgun (WGS) entry which is preliminary data.</text>
</comment>